<keyword evidence="1" id="KW-0880">Kelch repeat</keyword>
<feature type="domain" description="DUF6242" evidence="4">
    <location>
        <begin position="549"/>
        <end position="645"/>
    </location>
</feature>
<dbReference type="OrthoDB" id="246387at2"/>
<comment type="caution">
    <text evidence="5">The sequence shown here is derived from an EMBL/GenBank/DDBJ whole genome shotgun (WGS) entry which is preliminary data.</text>
</comment>
<keyword evidence="6" id="KW-1185">Reference proteome</keyword>
<evidence type="ECO:0000256" key="1">
    <source>
        <dbReference type="ARBA" id="ARBA00022441"/>
    </source>
</evidence>
<evidence type="ECO:0000313" key="5">
    <source>
        <dbReference type="EMBL" id="RTR40571.1"/>
    </source>
</evidence>
<evidence type="ECO:0000313" key="6">
    <source>
        <dbReference type="Proteomes" id="UP000267448"/>
    </source>
</evidence>
<dbReference type="RefSeq" id="WP_126517925.1">
    <property type="nucleotide sequence ID" value="NZ_RXNU01000001.1"/>
</dbReference>
<evidence type="ECO:0000256" key="3">
    <source>
        <dbReference type="SAM" id="SignalP"/>
    </source>
</evidence>
<feature type="signal peptide" evidence="3">
    <location>
        <begin position="1"/>
        <end position="20"/>
    </location>
</feature>
<dbReference type="SUPFAM" id="SSF50939">
    <property type="entry name" value="Sialidases"/>
    <property type="match status" value="1"/>
</dbReference>
<keyword evidence="2" id="KW-0677">Repeat</keyword>
<proteinExistence type="predicted"/>
<dbReference type="InterPro" id="IPR008964">
    <property type="entry name" value="Invasin/intimin_cell_adhesion"/>
</dbReference>
<evidence type="ECO:0000259" key="4">
    <source>
        <dbReference type="Pfam" id="PF25852"/>
    </source>
</evidence>
<dbReference type="Pfam" id="PF25852">
    <property type="entry name" value="DUF6242_C"/>
    <property type="match status" value="1"/>
</dbReference>
<dbReference type="Proteomes" id="UP000267448">
    <property type="component" value="Unassembled WGS sequence"/>
</dbReference>
<gene>
    <name evidence="5" type="ORF">EKG38_01225</name>
</gene>
<dbReference type="InterPro" id="IPR015915">
    <property type="entry name" value="Kelch-typ_b-propeller"/>
</dbReference>
<keyword evidence="3" id="KW-0732">Signal</keyword>
<feature type="chain" id="PRO_5018754138" description="DUF6242 domain-containing protein" evidence="3">
    <location>
        <begin position="21"/>
        <end position="872"/>
    </location>
</feature>
<name>A0A3S0J9A2_9GAMM</name>
<dbReference type="Gene3D" id="2.120.10.80">
    <property type="entry name" value="Kelch-type beta propeller"/>
    <property type="match status" value="3"/>
</dbReference>
<dbReference type="SUPFAM" id="SSF117281">
    <property type="entry name" value="Kelch motif"/>
    <property type="match status" value="2"/>
</dbReference>
<dbReference type="AlphaFoldDB" id="A0A3S0J9A2"/>
<reference evidence="5 6" key="1">
    <citation type="submission" date="2018-12" db="EMBL/GenBank/DDBJ databases">
        <authorList>
            <person name="Yu L."/>
        </authorList>
    </citation>
    <scope>NUCLEOTIDE SEQUENCE [LARGE SCALE GENOMIC DNA]</scope>
    <source>
        <strain evidence="5 6">HAW-EB2</strain>
    </source>
</reference>
<protein>
    <recommendedName>
        <fullName evidence="4">DUF6242 domain-containing protein</fullName>
    </recommendedName>
</protein>
<dbReference type="InterPro" id="IPR036278">
    <property type="entry name" value="Sialidase_sf"/>
</dbReference>
<dbReference type="EMBL" id="RXNU01000001">
    <property type="protein sequence ID" value="RTR40571.1"/>
    <property type="molecule type" value="Genomic_DNA"/>
</dbReference>
<dbReference type="PANTHER" id="PTHR24412">
    <property type="entry name" value="KELCH PROTEIN"/>
    <property type="match status" value="1"/>
</dbReference>
<dbReference type="Gene3D" id="2.60.40.1080">
    <property type="match status" value="2"/>
</dbReference>
<evidence type="ECO:0000256" key="2">
    <source>
        <dbReference type="ARBA" id="ARBA00022737"/>
    </source>
</evidence>
<sequence>MFKGLIRFSILLLVAIQLTACGGGGEDEPAPTVKLSRTITFSQPNSVTTVHGDSSFTNTIDSLSGSGILSHTSSNPAIATVSDIGLITVLNAGSSIISAHITEDAKYKAASASYELIVNKAPTSLSFDNTGTVALLIEQTYTNPITPESGNVNFSSNDSDIASIDSAGVVTAKTAGQTLLTATLPESDNYLEATSSFIVSVAPQSIALNLLIGSDDTLVSTEVDTPLQLARTSQADCDFADISHCDNGLVDELTTEPLLDTILTTSTDGYFALQHGEKSGKSSFVSTDQPPHLLSPKAISFQGYLWLFGGYNNKELTNNIWRSLDGNIWELVTENAGFSARTPLAVFELNNQLWLIGSVADRQINDVWRSSDGVNWTLINADLGYADRNGYVITSFNDKMWIYGGYDFTADEFVDEIWSSEDGLTWTQEATTSTPTQRTKAAFAEFNDKLWQIGGRDSNYAHLSDVWSSADGIEWIRESADAGFMGRNRHQVNTVNNTLILTGGFTPTMDPNGSYFLSDTWVSTDGIHWDITPDITGYGQRKSFATAVHNDKLLVLNGRSKENNILLSENWQTTDGKDWQPLNAQLPAMAKIQAFSHNQQIMLLSGENEDRTITHALWRSFSGYHWQRASKASLPLAASSKFFSFNNKLWSFAASGGHSSIDGNSWTLETTTVPYSWNEYSSPNVFLFDGKLWSIDIDRGFIHNSTDGKTWKEVNNSNNFPKRDDTKIISFQGKMWVLAGRQHMTKLSDIWSSSDGVTWSLEANNTSLGARGIEQVVLFNGKLWAFGGEGSEQQFNDLWHSTDGVSWTKAVDELPFFASSRYKALVHDNKLVIMGGYSKDPVDNKYYFNSNEVWISSNGIDWRRALRHELSF</sequence>
<accession>A0A3S0J9A2</accession>
<dbReference type="InterPro" id="IPR058667">
    <property type="entry name" value="DUF6242_C"/>
</dbReference>
<dbReference type="SUPFAM" id="SSF49373">
    <property type="entry name" value="Invasin/intimin cell-adhesion fragments"/>
    <property type="match status" value="2"/>
</dbReference>
<organism evidence="5 6">
    <name type="scientific">Shewanella canadensis</name>
    <dbReference type="NCBI Taxonomy" id="271096"/>
    <lineage>
        <taxon>Bacteria</taxon>
        <taxon>Pseudomonadati</taxon>
        <taxon>Pseudomonadota</taxon>
        <taxon>Gammaproteobacteria</taxon>
        <taxon>Alteromonadales</taxon>
        <taxon>Shewanellaceae</taxon>
        <taxon>Shewanella</taxon>
    </lineage>
</organism>